<evidence type="ECO:0000256" key="5">
    <source>
        <dbReference type="ARBA" id="ARBA00022777"/>
    </source>
</evidence>
<sequence>MHAIEHAALGAHLKRRRGAILQAWRTAVTVDPSLTSGAALPRDQLHDHIPALLANFEQALSGGAPHSDSAGVQQGDATAHGLHRWQQGFDLSEVTRELGRLNECVVVELEGYAAEYPELAPEVMADARRIWAKQCGEAISASVSQYFQLQQIEAGTHIRDLEHALQSLKELEQERARLWQQAAHDLRGSLGVVATATAGLALPQASDLMRSSFLRLLDRNVNSLNQLLNDVTSLARLQGGLEQRRVVAIDAAELLCALCEDLQPHAHQRGLYLRFEGLFTLRVEGDAIKTRRIAQNLILNAIKYTRSGGVTVSCGDCMVGDRERWFMQIQDTGPGFHAGPGSQLVGAIEEATDQARQVAADHATGAVTHVNVDLAETASAPEDLRPVRQQAGEGLGLSIVKRLCDLLDATIEMQSEIDVGTTFRILLPRSYGEAPAQ</sequence>
<keyword evidence="4" id="KW-0808">Transferase</keyword>
<dbReference type="Gene3D" id="1.10.287.130">
    <property type="match status" value="1"/>
</dbReference>
<proteinExistence type="predicted"/>
<dbReference type="InterPro" id="IPR003594">
    <property type="entry name" value="HATPase_dom"/>
</dbReference>
<dbReference type="InterPro" id="IPR003661">
    <property type="entry name" value="HisK_dim/P_dom"/>
</dbReference>
<keyword evidence="7" id="KW-0175">Coiled coil</keyword>
<protein>
    <recommendedName>
        <fullName evidence="2">histidine kinase</fullName>
        <ecNumber evidence="2">2.7.13.3</ecNumber>
    </recommendedName>
</protein>
<dbReference type="EMBL" id="JAVDXQ010000004">
    <property type="protein sequence ID" value="MDR7297855.1"/>
    <property type="molecule type" value="Genomic_DNA"/>
</dbReference>
<keyword evidence="3" id="KW-0597">Phosphoprotein</keyword>
<evidence type="ECO:0000256" key="3">
    <source>
        <dbReference type="ARBA" id="ARBA00022553"/>
    </source>
</evidence>
<keyword evidence="6" id="KW-0902">Two-component regulatory system</keyword>
<dbReference type="InterPro" id="IPR005467">
    <property type="entry name" value="His_kinase_dom"/>
</dbReference>
<keyword evidence="10" id="KW-1185">Reference proteome</keyword>
<dbReference type="EC" id="2.7.13.3" evidence="2"/>
<dbReference type="PANTHER" id="PTHR45453">
    <property type="entry name" value="PHOSPHATE REGULON SENSOR PROTEIN PHOR"/>
    <property type="match status" value="1"/>
</dbReference>
<evidence type="ECO:0000256" key="2">
    <source>
        <dbReference type="ARBA" id="ARBA00012438"/>
    </source>
</evidence>
<keyword evidence="5 9" id="KW-0418">Kinase</keyword>
<gene>
    <name evidence="9" type="ORF">J2X16_003204</name>
</gene>
<dbReference type="RefSeq" id="WP_310346492.1">
    <property type="nucleotide sequence ID" value="NZ_JAVDXQ010000004.1"/>
</dbReference>
<organism evidence="9 10">
    <name type="scientific">Pelomonas aquatica</name>
    <dbReference type="NCBI Taxonomy" id="431058"/>
    <lineage>
        <taxon>Bacteria</taxon>
        <taxon>Pseudomonadati</taxon>
        <taxon>Pseudomonadota</taxon>
        <taxon>Betaproteobacteria</taxon>
        <taxon>Burkholderiales</taxon>
        <taxon>Sphaerotilaceae</taxon>
        <taxon>Roseateles</taxon>
    </lineage>
</organism>
<comment type="catalytic activity">
    <reaction evidence="1">
        <text>ATP + protein L-histidine = ADP + protein N-phospho-L-histidine.</text>
        <dbReference type="EC" id="2.7.13.3"/>
    </reaction>
</comment>
<dbReference type="Pfam" id="PF02518">
    <property type="entry name" value="HATPase_c"/>
    <property type="match status" value="1"/>
</dbReference>
<evidence type="ECO:0000313" key="10">
    <source>
        <dbReference type="Proteomes" id="UP001180536"/>
    </source>
</evidence>
<dbReference type="InterPro" id="IPR004358">
    <property type="entry name" value="Sig_transdc_His_kin-like_C"/>
</dbReference>
<dbReference type="SMART" id="SM00388">
    <property type="entry name" value="HisKA"/>
    <property type="match status" value="1"/>
</dbReference>
<name>A0ABU1ZCZ4_9BURK</name>
<evidence type="ECO:0000256" key="1">
    <source>
        <dbReference type="ARBA" id="ARBA00000085"/>
    </source>
</evidence>
<dbReference type="Proteomes" id="UP001180536">
    <property type="component" value="Unassembled WGS sequence"/>
</dbReference>
<evidence type="ECO:0000256" key="6">
    <source>
        <dbReference type="ARBA" id="ARBA00023012"/>
    </source>
</evidence>
<dbReference type="PANTHER" id="PTHR45453:SF1">
    <property type="entry name" value="PHOSPHATE REGULON SENSOR PROTEIN PHOR"/>
    <property type="match status" value="1"/>
</dbReference>
<feature type="domain" description="Histidine kinase" evidence="8">
    <location>
        <begin position="181"/>
        <end position="431"/>
    </location>
</feature>
<evidence type="ECO:0000256" key="4">
    <source>
        <dbReference type="ARBA" id="ARBA00022679"/>
    </source>
</evidence>
<evidence type="ECO:0000256" key="7">
    <source>
        <dbReference type="SAM" id="Coils"/>
    </source>
</evidence>
<dbReference type="GO" id="GO:0016301">
    <property type="term" value="F:kinase activity"/>
    <property type="evidence" value="ECO:0007669"/>
    <property type="project" value="UniProtKB-KW"/>
</dbReference>
<dbReference type="SUPFAM" id="SSF55874">
    <property type="entry name" value="ATPase domain of HSP90 chaperone/DNA topoisomerase II/histidine kinase"/>
    <property type="match status" value="1"/>
</dbReference>
<comment type="caution">
    <text evidence="9">The sequence shown here is derived from an EMBL/GenBank/DDBJ whole genome shotgun (WGS) entry which is preliminary data.</text>
</comment>
<dbReference type="InterPro" id="IPR036890">
    <property type="entry name" value="HATPase_C_sf"/>
</dbReference>
<dbReference type="InterPro" id="IPR036097">
    <property type="entry name" value="HisK_dim/P_sf"/>
</dbReference>
<dbReference type="PROSITE" id="PS50109">
    <property type="entry name" value="HIS_KIN"/>
    <property type="match status" value="1"/>
</dbReference>
<evidence type="ECO:0000313" key="9">
    <source>
        <dbReference type="EMBL" id="MDR7297855.1"/>
    </source>
</evidence>
<dbReference type="SUPFAM" id="SSF47384">
    <property type="entry name" value="Homodimeric domain of signal transducing histidine kinase"/>
    <property type="match status" value="1"/>
</dbReference>
<accession>A0ABU1ZCZ4</accession>
<evidence type="ECO:0000259" key="8">
    <source>
        <dbReference type="PROSITE" id="PS50109"/>
    </source>
</evidence>
<dbReference type="SMART" id="SM00387">
    <property type="entry name" value="HATPase_c"/>
    <property type="match status" value="1"/>
</dbReference>
<dbReference type="PRINTS" id="PR00344">
    <property type="entry name" value="BCTRLSENSOR"/>
</dbReference>
<dbReference type="InterPro" id="IPR050351">
    <property type="entry name" value="BphY/WalK/GraS-like"/>
</dbReference>
<dbReference type="Gene3D" id="3.30.565.10">
    <property type="entry name" value="Histidine kinase-like ATPase, C-terminal domain"/>
    <property type="match status" value="1"/>
</dbReference>
<feature type="coiled-coil region" evidence="7">
    <location>
        <begin position="154"/>
        <end position="181"/>
    </location>
</feature>
<reference evidence="9 10" key="1">
    <citation type="submission" date="2023-07" db="EMBL/GenBank/DDBJ databases">
        <title>Sorghum-associated microbial communities from plants grown in Nebraska, USA.</title>
        <authorList>
            <person name="Schachtman D."/>
        </authorList>
    </citation>
    <scope>NUCLEOTIDE SEQUENCE [LARGE SCALE GENOMIC DNA]</scope>
    <source>
        <strain evidence="9 10">BE310</strain>
    </source>
</reference>